<feature type="transmembrane region" description="Helical" evidence="5">
    <location>
        <begin position="135"/>
        <end position="158"/>
    </location>
</feature>
<dbReference type="EMBL" id="AZHB01000008">
    <property type="protein sequence ID" value="OAA66256.1"/>
    <property type="molecule type" value="Genomic_DNA"/>
</dbReference>
<keyword evidence="4 5" id="KW-0472">Membrane</keyword>
<dbReference type="PANTHER" id="PTHR21324">
    <property type="entry name" value="FASTING-INDUCIBLE INTEGRAL MEMBRANE PROTEIN TM6P1-RELATED"/>
    <property type="match status" value="1"/>
</dbReference>
<feature type="domain" description="CWH43-like N-terminal" evidence="6">
    <location>
        <begin position="8"/>
        <end position="160"/>
    </location>
</feature>
<gene>
    <name evidence="7" type="ORF">ISF_04094</name>
</gene>
<evidence type="ECO:0000256" key="1">
    <source>
        <dbReference type="ARBA" id="ARBA00004127"/>
    </source>
</evidence>
<keyword evidence="2 5" id="KW-0812">Transmembrane</keyword>
<accession>A0A167YF78</accession>
<keyword evidence="8" id="KW-1185">Reference proteome</keyword>
<protein>
    <submittedName>
        <fullName evidence="7">FK506 suppressor Sfk1</fullName>
    </submittedName>
</protein>
<dbReference type="Pfam" id="PF10277">
    <property type="entry name" value="Frag1"/>
    <property type="match status" value="1"/>
</dbReference>
<dbReference type="Proteomes" id="UP000076744">
    <property type="component" value="Unassembled WGS sequence"/>
</dbReference>
<evidence type="ECO:0000313" key="8">
    <source>
        <dbReference type="Proteomes" id="UP000076744"/>
    </source>
</evidence>
<evidence type="ECO:0000256" key="2">
    <source>
        <dbReference type="ARBA" id="ARBA00022692"/>
    </source>
</evidence>
<dbReference type="RefSeq" id="XP_018705280.1">
    <property type="nucleotide sequence ID" value="XM_018847700.1"/>
</dbReference>
<proteinExistence type="predicted"/>
<reference evidence="7 8" key="1">
    <citation type="journal article" date="2016" name="Genome Biol. Evol.">
        <title>Divergent and convergent evolution of fungal pathogenicity.</title>
        <authorList>
            <person name="Shang Y."/>
            <person name="Xiao G."/>
            <person name="Zheng P."/>
            <person name="Cen K."/>
            <person name="Zhan S."/>
            <person name="Wang C."/>
        </authorList>
    </citation>
    <scope>NUCLEOTIDE SEQUENCE [LARGE SCALE GENOMIC DNA]</scope>
    <source>
        <strain evidence="7 8">ARSEF 2679</strain>
    </source>
</reference>
<feature type="transmembrane region" description="Helical" evidence="5">
    <location>
        <begin position="9"/>
        <end position="33"/>
    </location>
</feature>
<dbReference type="OrthoDB" id="10032492at2759"/>
<dbReference type="GO" id="GO:0012505">
    <property type="term" value="C:endomembrane system"/>
    <property type="evidence" value="ECO:0007669"/>
    <property type="project" value="UniProtKB-SubCell"/>
</dbReference>
<dbReference type="InterPro" id="IPR019402">
    <property type="entry name" value="CWH43_N"/>
</dbReference>
<evidence type="ECO:0000259" key="6">
    <source>
        <dbReference type="Pfam" id="PF10277"/>
    </source>
</evidence>
<evidence type="ECO:0000256" key="3">
    <source>
        <dbReference type="ARBA" id="ARBA00022989"/>
    </source>
</evidence>
<feature type="transmembrane region" description="Helical" evidence="5">
    <location>
        <begin position="101"/>
        <end position="123"/>
    </location>
</feature>
<organism evidence="7 8">
    <name type="scientific">Cordyceps fumosorosea (strain ARSEF 2679)</name>
    <name type="common">Isaria fumosorosea</name>
    <dbReference type="NCBI Taxonomy" id="1081104"/>
    <lineage>
        <taxon>Eukaryota</taxon>
        <taxon>Fungi</taxon>
        <taxon>Dikarya</taxon>
        <taxon>Ascomycota</taxon>
        <taxon>Pezizomycotina</taxon>
        <taxon>Sordariomycetes</taxon>
        <taxon>Hypocreomycetidae</taxon>
        <taxon>Hypocreales</taxon>
        <taxon>Cordycipitaceae</taxon>
        <taxon>Cordyceps</taxon>
    </lineage>
</organism>
<dbReference type="InterPro" id="IPR050911">
    <property type="entry name" value="DRAM/TMEM150_Autophagy_Mod"/>
</dbReference>
<dbReference type="AlphaFoldDB" id="A0A167YF78"/>
<evidence type="ECO:0000313" key="7">
    <source>
        <dbReference type="EMBL" id="OAA66256.1"/>
    </source>
</evidence>
<evidence type="ECO:0000256" key="4">
    <source>
        <dbReference type="ARBA" id="ARBA00023136"/>
    </source>
</evidence>
<feature type="transmembrane region" description="Helical" evidence="5">
    <location>
        <begin position="63"/>
        <end position="80"/>
    </location>
</feature>
<keyword evidence="3 5" id="KW-1133">Transmembrane helix</keyword>
<comment type="caution">
    <text evidence="7">The sequence shown here is derived from an EMBL/GenBank/DDBJ whole genome shotgun (WGS) entry which is preliminary data.</text>
</comment>
<dbReference type="GO" id="GO:0005886">
    <property type="term" value="C:plasma membrane"/>
    <property type="evidence" value="ECO:0007669"/>
    <property type="project" value="TreeGrafter"/>
</dbReference>
<dbReference type="PANTHER" id="PTHR21324:SF2">
    <property type="entry name" value="EG:22E5.9 PROTEIN"/>
    <property type="match status" value="1"/>
</dbReference>
<sequence length="167" mass="18951">MAYRGLISFWWLPCLAAVVWLSMLLGMLLSWAVSDHGEVYDYLDPDIKIVYISHVGAGRMKPLFIAGSLLSCLLLDLAMLTERYLRHKRRLLPDATVYEKLLATLSIFFAIVGSIGLVGLAIFDTKNYHILHNLLLAHFLGGYMLAAVCACWECHLLIKRNSESWHR</sequence>
<comment type="subcellular location">
    <subcellularLocation>
        <location evidence="1">Endomembrane system</location>
        <topology evidence="1">Multi-pass membrane protein</topology>
    </subcellularLocation>
</comment>
<dbReference type="STRING" id="1081104.A0A167YF78"/>
<dbReference type="GeneID" id="30020386"/>
<evidence type="ECO:0000256" key="5">
    <source>
        <dbReference type="SAM" id="Phobius"/>
    </source>
</evidence>
<name>A0A167YF78_CORFA</name>